<evidence type="ECO:0000259" key="1">
    <source>
        <dbReference type="Pfam" id="PF00881"/>
    </source>
</evidence>
<feature type="domain" description="Nitroreductase" evidence="1">
    <location>
        <begin position="9"/>
        <end position="164"/>
    </location>
</feature>
<dbReference type="PANTHER" id="PTHR43821">
    <property type="entry name" value="NAD(P)H NITROREDUCTASE YDJA-RELATED"/>
    <property type="match status" value="1"/>
</dbReference>
<dbReference type="PANTHER" id="PTHR43821:SF1">
    <property type="entry name" value="NAD(P)H NITROREDUCTASE YDJA-RELATED"/>
    <property type="match status" value="1"/>
</dbReference>
<dbReference type="InterPro" id="IPR029479">
    <property type="entry name" value="Nitroreductase"/>
</dbReference>
<proteinExistence type="predicted"/>
<gene>
    <name evidence="2" type="ordered locus">P9515_13071</name>
</gene>
<sequence length="183" mass="20775">MMDTKTAIFGRRTIHAFNSNKVPEKLIFDAINAANQAPCHKLTFPWRFYSISKSKRKEILKLAIDIKSSQKSLNENSKKIIRDKFLNPSHLIISTQILNNDKLIEKEDYAACSCAIQNLAISLSSNGVSIKWSTGEIIRSKEIYSIVNIDSESEEIIGFIWVGYGKIGPKITRPLINEIYKQI</sequence>
<dbReference type="STRING" id="167542.P9515_13071"/>
<evidence type="ECO:0000313" key="2">
    <source>
        <dbReference type="EMBL" id="ABM72514.1"/>
    </source>
</evidence>
<dbReference type="Gene3D" id="3.40.109.10">
    <property type="entry name" value="NADH Oxidase"/>
    <property type="match status" value="1"/>
</dbReference>
<organism evidence="2 3">
    <name type="scientific">Prochlorococcus marinus (strain MIT 9515)</name>
    <dbReference type="NCBI Taxonomy" id="167542"/>
    <lineage>
        <taxon>Bacteria</taxon>
        <taxon>Bacillati</taxon>
        <taxon>Cyanobacteriota</taxon>
        <taxon>Cyanophyceae</taxon>
        <taxon>Synechococcales</taxon>
        <taxon>Prochlorococcaceae</taxon>
        <taxon>Prochlorococcus</taxon>
    </lineage>
</organism>
<evidence type="ECO:0000313" key="3">
    <source>
        <dbReference type="Proteomes" id="UP000001589"/>
    </source>
</evidence>
<dbReference type="GO" id="GO:0016491">
    <property type="term" value="F:oxidoreductase activity"/>
    <property type="evidence" value="ECO:0007669"/>
    <property type="project" value="InterPro"/>
</dbReference>
<dbReference type="InterPro" id="IPR052530">
    <property type="entry name" value="NAD(P)H_nitroreductase"/>
</dbReference>
<dbReference type="HOGENOM" id="CLU_070764_5_1_3"/>
<dbReference type="eggNOG" id="COG0778">
    <property type="taxonomic scope" value="Bacteria"/>
</dbReference>
<dbReference type="KEGG" id="pmc:P9515_13071"/>
<dbReference type="Proteomes" id="UP000001589">
    <property type="component" value="Chromosome"/>
</dbReference>
<dbReference type="AlphaFoldDB" id="A2BXK3"/>
<dbReference type="SUPFAM" id="SSF55469">
    <property type="entry name" value="FMN-dependent nitroreductase-like"/>
    <property type="match status" value="1"/>
</dbReference>
<reference evidence="2 3" key="1">
    <citation type="journal article" date="2007" name="PLoS Genet.">
        <title>Patterns and implications of gene gain and loss in the evolution of Prochlorococcus.</title>
        <authorList>
            <person name="Kettler G.C."/>
            <person name="Martiny A.C."/>
            <person name="Huang K."/>
            <person name="Zucker J."/>
            <person name="Coleman M.L."/>
            <person name="Rodrigue S."/>
            <person name="Chen F."/>
            <person name="Lapidus A."/>
            <person name="Ferriera S."/>
            <person name="Johnson J."/>
            <person name="Steglich C."/>
            <person name="Church G.M."/>
            <person name="Richardson P."/>
            <person name="Chisholm S.W."/>
        </authorList>
    </citation>
    <scope>NUCLEOTIDE SEQUENCE [LARGE SCALE GENOMIC DNA]</scope>
    <source>
        <strain evidence="2 3">MIT 9515</strain>
    </source>
</reference>
<name>A2BXK3_PROM5</name>
<dbReference type="InterPro" id="IPR000415">
    <property type="entry name" value="Nitroreductase-like"/>
</dbReference>
<protein>
    <recommendedName>
        <fullName evidence="1">Nitroreductase domain-containing protein</fullName>
    </recommendedName>
</protein>
<dbReference type="EMBL" id="CP000552">
    <property type="protein sequence ID" value="ABM72514.1"/>
    <property type="molecule type" value="Genomic_DNA"/>
</dbReference>
<accession>A2BXK3</accession>
<dbReference type="Pfam" id="PF00881">
    <property type="entry name" value="Nitroreductase"/>
    <property type="match status" value="1"/>
</dbReference>